<organism evidence="6 7">
    <name type="scientific">Shinella zoogloeoides</name>
    <name type="common">Crabtreella saccharophila</name>
    <dbReference type="NCBI Taxonomy" id="352475"/>
    <lineage>
        <taxon>Bacteria</taxon>
        <taxon>Pseudomonadati</taxon>
        <taxon>Pseudomonadota</taxon>
        <taxon>Alphaproteobacteria</taxon>
        <taxon>Hyphomicrobiales</taxon>
        <taxon>Rhizobiaceae</taxon>
        <taxon>Shinella</taxon>
    </lineage>
</organism>
<comment type="caution">
    <text evidence="6">The sequence shown here is derived from an EMBL/GenBank/DDBJ whole genome shotgun (WGS) entry which is preliminary data.</text>
</comment>
<evidence type="ECO:0000256" key="4">
    <source>
        <dbReference type="ARBA" id="ARBA00023163"/>
    </source>
</evidence>
<dbReference type="InterPro" id="IPR000847">
    <property type="entry name" value="LysR_HTH_N"/>
</dbReference>
<dbReference type="GO" id="GO:0032993">
    <property type="term" value="C:protein-DNA complex"/>
    <property type="evidence" value="ECO:0007669"/>
    <property type="project" value="TreeGrafter"/>
</dbReference>
<reference evidence="6 7" key="1">
    <citation type="submission" date="2019-12" db="EMBL/GenBank/DDBJ databases">
        <title>Shinella granuli gen. nov., sp. nov., and proposal of the reclassification of Zoogloea ramigera ATCC 19623 as Shinella zoogloeoides sp. nov.</title>
        <authorList>
            <person name="Gao J."/>
        </authorList>
    </citation>
    <scope>NUCLEOTIDE SEQUENCE [LARGE SCALE GENOMIC DNA]</scope>
    <source>
        <strain evidence="6 7">DSM 287</strain>
    </source>
</reference>
<keyword evidence="4" id="KW-0804">Transcription</keyword>
<dbReference type="SUPFAM" id="SSF53850">
    <property type="entry name" value="Periplasmic binding protein-like II"/>
    <property type="match status" value="1"/>
</dbReference>
<sequence length="297" mass="32397">MISLIQTLAVAEYLNFRHAANFLGVSASSVSARIKTLEEDLGILLFERHARGVRLTEAGRHFVDGVSTGIDHLEHAVKTAGAFAQGDLGLLRVGVYALTFGSFLDELLTRFRKEHPQVAIEITEGTARDIIVQLRADQLDIAFVAGAPDLPDCHSRRIWCEPLIAVLPADHPLTEQDSVTWDDLTGESFLVRHGGTGPQAYDHIVLRLAGRWQAAPSILRCDVERCTLLQMIAQGFGVSIAGQATALAEIPGVAFRHFHDEPEPVPFSAVWSPYNQSATLRNLLDLAGVIGRSLPRA</sequence>
<dbReference type="GO" id="GO:0003677">
    <property type="term" value="F:DNA binding"/>
    <property type="evidence" value="ECO:0007669"/>
    <property type="project" value="UniProtKB-KW"/>
</dbReference>
<dbReference type="PROSITE" id="PS50931">
    <property type="entry name" value="HTH_LYSR"/>
    <property type="match status" value="1"/>
</dbReference>
<dbReference type="Pfam" id="PF00126">
    <property type="entry name" value="HTH_1"/>
    <property type="match status" value="1"/>
</dbReference>
<evidence type="ECO:0000313" key="7">
    <source>
        <dbReference type="Proteomes" id="UP000440304"/>
    </source>
</evidence>
<evidence type="ECO:0000256" key="2">
    <source>
        <dbReference type="ARBA" id="ARBA00023015"/>
    </source>
</evidence>
<proteinExistence type="inferred from homology"/>
<accession>A0A6N8TDJ6</accession>
<name>A0A6N8TDJ6_SHIZO</name>
<keyword evidence="3" id="KW-0238">DNA-binding</keyword>
<dbReference type="Gene3D" id="3.40.190.10">
    <property type="entry name" value="Periplasmic binding protein-like II"/>
    <property type="match status" value="2"/>
</dbReference>
<dbReference type="SUPFAM" id="SSF46785">
    <property type="entry name" value="Winged helix' DNA-binding domain"/>
    <property type="match status" value="1"/>
</dbReference>
<evidence type="ECO:0000313" key="6">
    <source>
        <dbReference type="EMBL" id="MXO01322.1"/>
    </source>
</evidence>
<dbReference type="Proteomes" id="UP000440304">
    <property type="component" value="Unassembled WGS sequence"/>
</dbReference>
<dbReference type="EMBL" id="WUML01000010">
    <property type="protein sequence ID" value="MXO01322.1"/>
    <property type="molecule type" value="Genomic_DNA"/>
</dbReference>
<dbReference type="Gene3D" id="1.10.10.10">
    <property type="entry name" value="Winged helix-like DNA-binding domain superfamily/Winged helix DNA-binding domain"/>
    <property type="match status" value="1"/>
</dbReference>
<dbReference type="PANTHER" id="PTHR30346">
    <property type="entry name" value="TRANSCRIPTIONAL DUAL REGULATOR HCAR-RELATED"/>
    <property type="match status" value="1"/>
</dbReference>
<evidence type="ECO:0000256" key="1">
    <source>
        <dbReference type="ARBA" id="ARBA00009437"/>
    </source>
</evidence>
<dbReference type="AlphaFoldDB" id="A0A6N8TDJ6"/>
<dbReference type="CDD" id="cd08414">
    <property type="entry name" value="PBP2_LTTR_aromatics_like"/>
    <property type="match status" value="1"/>
</dbReference>
<evidence type="ECO:0000259" key="5">
    <source>
        <dbReference type="PROSITE" id="PS50931"/>
    </source>
</evidence>
<feature type="domain" description="HTH lysR-type" evidence="5">
    <location>
        <begin position="1"/>
        <end position="56"/>
    </location>
</feature>
<dbReference type="GO" id="GO:0003700">
    <property type="term" value="F:DNA-binding transcription factor activity"/>
    <property type="evidence" value="ECO:0007669"/>
    <property type="project" value="InterPro"/>
</dbReference>
<dbReference type="InterPro" id="IPR036390">
    <property type="entry name" value="WH_DNA-bd_sf"/>
</dbReference>
<comment type="similarity">
    <text evidence="1">Belongs to the LysR transcriptional regulatory family.</text>
</comment>
<dbReference type="InterPro" id="IPR036388">
    <property type="entry name" value="WH-like_DNA-bd_sf"/>
</dbReference>
<dbReference type="PANTHER" id="PTHR30346:SF0">
    <property type="entry name" value="HCA OPERON TRANSCRIPTIONAL ACTIVATOR HCAR"/>
    <property type="match status" value="1"/>
</dbReference>
<gene>
    <name evidence="6" type="ORF">GR156_13465</name>
</gene>
<dbReference type="Pfam" id="PF03466">
    <property type="entry name" value="LysR_substrate"/>
    <property type="match status" value="1"/>
</dbReference>
<dbReference type="OrthoDB" id="7216893at2"/>
<protein>
    <submittedName>
        <fullName evidence="6">LysR family transcriptional regulator</fullName>
    </submittedName>
</protein>
<keyword evidence="2" id="KW-0805">Transcription regulation</keyword>
<dbReference type="InterPro" id="IPR005119">
    <property type="entry name" value="LysR_subst-bd"/>
</dbReference>
<evidence type="ECO:0000256" key="3">
    <source>
        <dbReference type="ARBA" id="ARBA00023125"/>
    </source>
</evidence>